<dbReference type="NCBIfam" id="NF012196">
    <property type="entry name" value="Ig_like_ice"/>
    <property type="match status" value="2"/>
</dbReference>
<dbReference type="Proteomes" id="UP000290608">
    <property type="component" value="Unassembled WGS sequence"/>
</dbReference>
<dbReference type="InterPro" id="IPR013783">
    <property type="entry name" value="Ig-like_fold"/>
</dbReference>
<accession>A0A4Q0PKN5</accession>
<feature type="domain" description="Bacterial Ig-like" evidence="2">
    <location>
        <begin position="1155"/>
        <end position="1237"/>
    </location>
</feature>
<evidence type="ECO:0000259" key="3">
    <source>
        <dbReference type="Pfam" id="PF19081"/>
    </source>
</evidence>
<dbReference type="Pfam" id="PF19077">
    <property type="entry name" value="Big_13"/>
    <property type="match status" value="5"/>
</dbReference>
<protein>
    <submittedName>
        <fullName evidence="4">Ig-like protein group 3</fullName>
    </submittedName>
</protein>
<dbReference type="NCBIfam" id="NF033510">
    <property type="entry name" value="Ca_tandemer"/>
    <property type="match status" value="7"/>
</dbReference>
<feature type="domain" description="Ig-like" evidence="3">
    <location>
        <begin position="378"/>
        <end position="462"/>
    </location>
</feature>
<organism evidence="4 5">
    <name type="scientific">Leeuwenhoekiella marinoflava</name>
    <dbReference type="NCBI Taxonomy" id="988"/>
    <lineage>
        <taxon>Bacteria</taxon>
        <taxon>Pseudomonadati</taxon>
        <taxon>Bacteroidota</taxon>
        <taxon>Flavobacteriia</taxon>
        <taxon>Flavobacteriales</taxon>
        <taxon>Flavobacteriaceae</taxon>
        <taxon>Leeuwenhoekiella</taxon>
    </lineage>
</organism>
<evidence type="ECO:0000256" key="1">
    <source>
        <dbReference type="SAM" id="SignalP"/>
    </source>
</evidence>
<dbReference type="InterPro" id="IPR044016">
    <property type="entry name" value="Big_13"/>
</dbReference>
<dbReference type="EMBL" id="QOVL01000014">
    <property type="protein sequence ID" value="RXG27644.1"/>
    <property type="molecule type" value="Genomic_DNA"/>
</dbReference>
<feature type="domain" description="Bacterial Ig-like" evidence="2">
    <location>
        <begin position="1059"/>
        <end position="1142"/>
    </location>
</feature>
<keyword evidence="1" id="KW-0732">Signal</keyword>
<feature type="domain" description="Bacterial Ig-like" evidence="2">
    <location>
        <begin position="966"/>
        <end position="1046"/>
    </location>
</feature>
<dbReference type="RefSeq" id="WP_128759373.1">
    <property type="nucleotide sequence ID" value="NZ_QOVL01000014.1"/>
</dbReference>
<feature type="non-terminal residue" evidence="4">
    <location>
        <position position="1813"/>
    </location>
</feature>
<dbReference type="Pfam" id="PF19081">
    <property type="entry name" value="Ig_7"/>
    <property type="match status" value="2"/>
</dbReference>
<dbReference type="InterPro" id="IPR044023">
    <property type="entry name" value="Ig_7"/>
</dbReference>
<dbReference type="InterPro" id="IPR049826">
    <property type="entry name" value="Ig-like_ice"/>
</dbReference>
<dbReference type="STRING" id="1122159.SAMN02745246_04132"/>
<feature type="domain" description="Bacterial Ig-like" evidence="2">
    <location>
        <begin position="776"/>
        <end position="860"/>
    </location>
</feature>
<evidence type="ECO:0000313" key="5">
    <source>
        <dbReference type="Proteomes" id="UP000290608"/>
    </source>
</evidence>
<evidence type="ECO:0000313" key="4">
    <source>
        <dbReference type="EMBL" id="RXG27644.1"/>
    </source>
</evidence>
<feature type="chain" id="PRO_5020815557" evidence="1">
    <location>
        <begin position="27"/>
        <end position="1813"/>
    </location>
</feature>
<evidence type="ECO:0000259" key="2">
    <source>
        <dbReference type="Pfam" id="PF19077"/>
    </source>
</evidence>
<comment type="caution">
    <text evidence="4">The sequence shown here is derived from an EMBL/GenBank/DDBJ whole genome shotgun (WGS) entry which is preliminary data.</text>
</comment>
<proteinExistence type="predicted"/>
<gene>
    <name evidence="4" type="ORF">DSL99_2868</name>
</gene>
<feature type="domain" description="Bacterial Ig-like" evidence="2">
    <location>
        <begin position="684"/>
        <end position="767"/>
    </location>
</feature>
<name>A0A4Q0PKN5_9FLAO</name>
<sequence length="1813" mass="187112">MVNFTYRNFYFRITFLLLLLCSGGIAAQTQTFATQLIDVDPVAGHVTNAAAAHDGNLATAATVRANSGIALGIGAYDGYIEVGYTSPVPANTTSFIRIDTEDDLLRVLLGGGLGELLSDVLGTVLIGNQEFTVEAKNGSTVVLSADSTDPNTFDSARVRVVTNAAGELFIAMTPSQSYSSIRITNSIGSLLGLGNTRTLDVRGVFYSSGVGICNEPAFTSFDGDGLNLDLIELGGAGVIDPENAIDSDPLTFSQLSLGVLDVAASIEQIIYFETPSQPTEDFKISLRVDPTLLAVGVANNIIFEAYNGPTLVSTSSLSSLLNLDLLGLLQGGAVTQVPFDVAGSVDRIVVRYNSLLGVNLFQRLDLYDVAVTSGLPVIAAASQDVEVCEGGTTDLVATTATTGAELRWYDAPTGGNLLETVASGDTFATPVLTEDTTFYVSSFVTGCAEESARVAVEVTVNPLPESGDITILGLNLPICIPEILNIVPTTTLNGSFNYFLDANGTLPITDGLVEDGITYTINADGELEVEGLTEADSPFRVYVSLVDAVTGCENAPGDLKVVDVELDGGPQPTIALDAVTADNIINAAEAGTAITLTGSVGGDAEVGDAVVVTVNTFEYPTTVAAGLVFSVDVAGAQLVADDDLTVEAEVTAQNLLLCETTVATTQLYTLDLNNPTIPTVDVLVTDNPTPTITGTADSIDDLTVSVDGVTYVEGDGNLIDNGDSTWSLTIPAANALADGTYDIVTVASDAAGNTSTDETTNELIVDTTLPTTPTVNNQETSNTTPVITGTADSADVLTVTLNGVTYTEGDGDLTDNGNNTWTLVVPVGNELADGIYDVVVTATDLAGNSSSDLTVNELTINTMLPTTPTVVAQVTNNTSPTITGTADSADDLTVIVNGVTYSETGSDLTDNGDDTWTLVIPVTLGEGIYDVSATATQGIQSATDPTNGELTIDLTAPAVPTVDFLITNDTTPTITGTSDSAVTLTVVVNGVTYTEGDVNLTDNGNDTWSLDIPTVLSEGVYNVIATASDAAGNTATDATIDELTIDITAPKQPTVDQLTTNNPTPTITGTFDSVDDLTVTVDGVMYIEGDGNLVDNGDDTWTLVIPAANALTDGVYDVIATATDEAGNTSTDGTTDELIIDTVAPTQPTVDLLTTNNPTPTITGTFDSSDELTVSVDGVTYIEGDGNLTDNGDDTWTLVIPSVNTLTDGTYDVIATATDAASNTSTDATTNELTIDTAVPTVPMVDFLITSDTTPRITGTADSVDDLTVEVNGVVYTEGDGDLIDNGDDTWTLDISTALTEGIYDVVATSTNTLGTTSTDLTTNELTIDSAICNAPSFTTFEVNGLGLLGAGVTNPNNAIDGDPLTFSQLNLGVVGVAASVEQEIYFASVTQASEDFKISLKVNPALLAVGVANNIIFEAYNGPTLVSTSSLSSLLNLDLLGLLQGGAVAQVPFDVSGPADRIVVRLSSLLAVSTAQNLDLHEVAVTSGLPVIAAASQDVEVCEGGTTDLVATTATAGAELRWYDAPTGGNLLETVASGDTFTTPVLTEDTTFYVSSFVTGCAEESARVAVEVTVNPLPESGDITVLGLNLPICIPEILNIVPTTTLNGSFNYFLDANGTLPITDGLVEDGITYTINADGELEVEGLTEADSPFRVYVSLVDAVTGCENAPGDLKVVDVELDGGPQPTIALDAVTADNIINAAEAGTAITLTGSVGGDAEVGDAVVVTVNTFEYPTTVAAGLVFSVDVAGAQLVADDDLTVEAEVTAQNLLLCETTVATTQLYTLDLNNPTIPTVDVLVTDNPTPTITGTADS</sequence>
<feature type="signal peptide" evidence="1">
    <location>
        <begin position="1"/>
        <end position="26"/>
    </location>
</feature>
<dbReference type="Gene3D" id="2.60.40.10">
    <property type="entry name" value="Immunoglobulins"/>
    <property type="match status" value="9"/>
</dbReference>
<reference evidence="4 5" key="1">
    <citation type="submission" date="2018-07" db="EMBL/GenBank/DDBJ databases">
        <title>Leeuwenhoekiella genomics.</title>
        <authorList>
            <person name="Tahon G."/>
            <person name="Willems A."/>
        </authorList>
    </citation>
    <scope>NUCLEOTIDE SEQUENCE [LARGE SCALE GENOMIC DNA]</scope>
    <source>
        <strain evidence="4 5">LMG 1345</strain>
    </source>
</reference>
<feature type="domain" description="Ig-like" evidence="3">
    <location>
        <begin position="1493"/>
        <end position="1577"/>
    </location>
</feature>